<gene>
    <name evidence="1" type="ORF">Tci_842428</name>
</gene>
<feature type="non-terminal residue" evidence="1">
    <location>
        <position position="90"/>
    </location>
</feature>
<dbReference type="AlphaFoldDB" id="A0A699QK49"/>
<protein>
    <submittedName>
        <fullName evidence="1">Uncharacterized protein</fullName>
    </submittedName>
</protein>
<proteinExistence type="predicted"/>
<reference evidence="1" key="1">
    <citation type="journal article" date="2019" name="Sci. Rep.">
        <title>Draft genome of Tanacetum cinerariifolium, the natural source of mosquito coil.</title>
        <authorList>
            <person name="Yamashiro T."/>
            <person name="Shiraishi A."/>
            <person name="Satake H."/>
            <person name="Nakayama K."/>
        </authorList>
    </citation>
    <scope>NUCLEOTIDE SEQUENCE</scope>
</reference>
<evidence type="ECO:0000313" key="1">
    <source>
        <dbReference type="EMBL" id="GFC70458.1"/>
    </source>
</evidence>
<accession>A0A699QK49</accession>
<organism evidence="1">
    <name type="scientific">Tanacetum cinerariifolium</name>
    <name type="common">Dalmatian daisy</name>
    <name type="synonym">Chrysanthemum cinerariifolium</name>
    <dbReference type="NCBI Taxonomy" id="118510"/>
    <lineage>
        <taxon>Eukaryota</taxon>
        <taxon>Viridiplantae</taxon>
        <taxon>Streptophyta</taxon>
        <taxon>Embryophyta</taxon>
        <taxon>Tracheophyta</taxon>
        <taxon>Spermatophyta</taxon>
        <taxon>Magnoliopsida</taxon>
        <taxon>eudicotyledons</taxon>
        <taxon>Gunneridae</taxon>
        <taxon>Pentapetalae</taxon>
        <taxon>asterids</taxon>
        <taxon>campanulids</taxon>
        <taxon>Asterales</taxon>
        <taxon>Asteraceae</taxon>
        <taxon>Asteroideae</taxon>
        <taxon>Anthemideae</taxon>
        <taxon>Anthemidinae</taxon>
        <taxon>Tanacetum</taxon>
    </lineage>
</organism>
<name>A0A699QK49_TANCI</name>
<dbReference type="EMBL" id="BKCJ011028964">
    <property type="protein sequence ID" value="GFC70458.1"/>
    <property type="molecule type" value="Genomic_DNA"/>
</dbReference>
<sequence length="90" mass="10212">MSRYYTLDEETYPRVFHNDRTEIDLPVFIHVVDPTKVRIVKKEHADGEVKLWDYAVGRVIPILSVAPPKKPQGDYGTSSKVVIGGKSPFL</sequence>
<comment type="caution">
    <text evidence="1">The sequence shown here is derived from an EMBL/GenBank/DDBJ whole genome shotgun (WGS) entry which is preliminary data.</text>
</comment>